<keyword evidence="6 7" id="KW-0694">RNA-binding</keyword>
<dbReference type="SUPFAM" id="SSF53335">
    <property type="entry name" value="S-adenosyl-L-methionine-dependent methyltransferases"/>
    <property type="match status" value="1"/>
</dbReference>
<dbReference type="CDD" id="cd02440">
    <property type="entry name" value="AdoMet_MTases"/>
    <property type="match status" value="1"/>
</dbReference>
<dbReference type="Proteomes" id="UP000070400">
    <property type="component" value="Unassembled WGS sequence"/>
</dbReference>
<evidence type="ECO:0000256" key="1">
    <source>
        <dbReference type="ARBA" id="ARBA00010632"/>
    </source>
</evidence>
<dbReference type="PRINTS" id="PR00052">
    <property type="entry name" value="FIBRILLARIN"/>
</dbReference>
<keyword evidence="9" id="KW-1185">Reference proteome</keyword>
<feature type="binding site" evidence="7">
    <location>
        <begin position="105"/>
        <end position="106"/>
    </location>
    <ligand>
        <name>S-adenosyl-L-methionine</name>
        <dbReference type="ChEBI" id="CHEBI:59789"/>
    </ligand>
</feature>
<name>A0A133V7K0_9EURY</name>
<evidence type="ECO:0000313" key="8">
    <source>
        <dbReference type="EMBL" id="KXB02438.1"/>
    </source>
</evidence>
<dbReference type="NCBIfam" id="NF003276">
    <property type="entry name" value="PRK04266.1-2"/>
    <property type="match status" value="1"/>
</dbReference>
<dbReference type="InterPro" id="IPR000692">
    <property type="entry name" value="Fibrillarin"/>
</dbReference>
<dbReference type="PANTHER" id="PTHR10335">
    <property type="entry name" value="RRNA 2-O-METHYLTRANSFERASE FIBRILLARIN"/>
    <property type="match status" value="1"/>
</dbReference>
<dbReference type="AlphaFoldDB" id="A0A133V7K0"/>
<dbReference type="PIRSF" id="PIRSF006540">
    <property type="entry name" value="Nop17p"/>
    <property type="match status" value="1"/>
</dbReference>
<evidence type="ECO:0000256" key="2">
    <source>
        <dbReference type="ARBA" id="ARBA00022552"/>
    </source>
</evidence>
<feature type="binding site" evidence="7">
    <location>
        <begin position="130"/>
        <end position="131"/>
    </location>
    <ligand>
        <name>S-adenosyl-L-methionine</name>
        <dbReference type="ChEBI" id="CHEBI:59789"/>
    </ligand>
</feature>
<keyword evidence="5 7" id="KW-0819">tRNA processing</keyword>
<dbReference type="NCBIfam" id="NF003277">
    <property type="entry name" value="PRK04266.1-3"/>
    <property type="match status" value="1"/>
</dbReference>
<dbReference type="GO" id="GO:0000494">
    <property type="term" value="P:box C/D sno(s)RNA 3'-end processing"/>
    <property type="evidence" value="ECO:0007669"/>
    <property type="project" value="TreeGrafter"/>
</dbReference>
<dbReference type="Gene3D" id="3.40.50.150">
    <property type="entry name" value="Vaccinia Virus protein VP39"/>
    <property type="match status" value="1"/>
</dbReference>
<reference evidence="8 9" key="1">
    <citation type="journal article" date="2016" name="Sci. Rep.">
        <title>Metabolic traits of an uncultured archaeal lineage -MSBL1- from brine pools of the Red Sea.</title>
        <authorList>
            <person name="Mwirichia R."/>
            <person name="Alam I."/>
            <person name="Rashid M."/>
            <person name="Vinu M."/>
            <person name="Ba-Alawi W."/>
            <person name="Anthony Kamau A."/>
            <person name="Kamanda Ngugi D."/>
            <person name="Goker M."/>
            <person name="Klenk H.P."/>
            <person name="Bajic V."/>
            <person name="Stingl U."/>
        </authorList>
    </citation>
    <scope>NUCLEOTIDE SEQUENCE [LARGE SCALE GENOMIC DNA]</scope>
    <source>
        <strain evidence="8">SCGC-AAA261D19</strain>
    </source>
</reference>
<sequence length="226" mass="25611">MRVEEHESFENIYWIESEGKKRKLATVNLAPGNKVYGEKLVKFRGTEYRCWDPYRSKIAAAVLRGIKGVPIKEGSKVLYLGAASGTTASHVSDIVGAKGIVYCIEISSRPLRDLLAVCENRPNMIPILADATKVEVYRAMIEQADVVYQDVARPEQTEIALENSLAYLKEEGHLMVALKARSIDVTKEPREIFQKEIERLEKEMEVLDSELLDPYEEDHAMILLKK</sequence>
<comment type="function">
    <text evidence="7">Involved in pre-rRNA and tRNA processing. Utilizes the methyl donor S-adenosyl-L-methionine to catalyze the site-specific 2'-hydroxyl methylation of ribose moieties in rRNA and tRNA. Site specificity is provided by a guide RNA that base pairs with the substrate. Methylation occurs at a characteristic distance from the sequence involved in base pairing with the guide RNA.</text>
</comment>
<evidence type="ECO:0000256" key="7">
    <source>
        <dbReference type="HAMAP-Rule" id="MF_00351"/>
    </source>
</evidence>
<dbReference type="EC" id="2.1.1.-" evidence="7"/>
<dbReference type="EMBL" id="LHXX01000015">
    <property type="protein sequence ID" value="KXB02438.1"/>
    <property type="molecule type" value="Genomic_DNA"/>
</dbReference>
<dbReference type="GO" id="GO:0008033">
    <property type="term" value="P:tRNA processing"/>
    <property type="evidence" value="ECO:0007669"/>
    <property type="project" value="UniProtKB-UniRule"/>
</dbReference>
<comment type="caution">
    <text evidence="8">The sequence shown here is derived from an EMBL/GenBank/DDBJ whole genome shotgun (WGS) entry which is preliminary data.</text>
</comment>
<evidence type="ECO:0000313" key="9">
    <source>
        <dbReference type="Proteomes" id="UP000070400"/>
    </source>
</evidence>
<comment type="caution">
    <text evidence="7">Lacks conserved residue(s) required for the propagation of feature annotation.</text>
</comment>
<dbReference type="PATRIC" id="fig|1698273.3.peg.183"/>
<evidence type="ECO:0000256" key="6">
    <source>
        <dbReference type="ARBA" id="ARBA00022884"/>
    </source>
</evidence>
<dbReference type="InterPro" id="IPR029063">
    <property type="entry name" value="SAM-dependent_MTases_sf"/>
</dbReference>
<keyword evidence="4 7" id="KW-0808">Transferase</keyword>
<dbReference type="GO" id="GO:0008649">
    <property type="term" value="F:rRNA methyltransferase activity"/>
    <property type="evidence" value="ECO:0007669"/>
    <property type="project" value="TreeGrafter"/>
</dbReference>
<feature type="binding site" evidence="7">
    <location>
        <begin position="86"/>
        <end position="87"/>
    </location>
    <ligand>
        <name>S-adenosyl-L-methionine</name>
        <dbReference type="ChEBI" id="CHEBI:59789"/>
    </ligand>
</feature>
<comment type="subunit">
    <text evidence="7">Interacts with nop5. Component of box C/D small ribonucleoprotein (sRNP) particles that contain rpl7ae, FlpA and nop5, plus a guide RNA.</text>
</comment>
<dbReference type="Gene3D" id="3.30.200.20">
    <property type="entry name" value="Phosphorylase Kinase, domain 1"/>
    <property type="match status" value="1"/>
</dbReference>
<dbReference type="HAMAP" id="MF_00351">
    <property type="entry name" value="RNA_methyltransf_FlpA"/>
    <property type="match status" value="1"/>
</dbReference>
<accession>A0A133V7K0</accession>
<proteinExistence type="inferred from homology"/>
<dbReference type="SMART" id="SM01206">
    <property type="entry name" value="Fibrillarin"/>
    <property type="match status" value="1"/>
</dbReference>
<dbReference type="GO" id="GO:0003723">
    <property type="term" value="F:RNA binding"/>
    <property type="evidence" value="ECO:0007669"/>
    <property type="project" value="UniProtKB-UniRule"/>
</dbReference>
<keyword evidence="3 7" id="KW-0489">Methyltransferase</keyword>
<dbReference type="Pfam" id="PF01269">
    <property type="entry name" value="Fibrillarin"/>
    <property type="match status" value="1"/>
</dbReference>
<evidence type="ECO:0000256" key="3">
    <source>
        <dbReference type="ARBA" id="ARBA00022603"/>
    </source>
</evidence>
<dbReference type="PANTHER" id="PTHR10335:SF17">
    <property type="entry name" value="FIBRILLARIN"/>
    <property type="match status" value="1"/>
</dbReference>
<comment type="similarity">
    <text evidence="1 7">Belongs to the methyltransferase superfamily. Fibrillarin family.</text>
</comment>
<evidence type="ECO:0000256" key="4">
    <source>
        <dbReference type="ARBA" id="ARBA00022679"/>
    </source>
</evidence>
<organism evidence="8 9">
    <name type="scientific">candidate division MSBL1 archaeon SCGC-AAA261D19</name>
    <dbReference type="NCBI Taxonomy" id="1698273"/>
    <lineage>
        <taxon>Archaea</taxon>
        <taxon>Methanobacteriati</taxon>
        <taxon>Methanobacteriota</taxon>
        <taxon>candidate division MSBL1</taxon>
    </lineage>
</organism>
<keyword evidence="2 7" id="KW-0698">rRNA processing</keyword>
<protein>
    <recommendedName>
        <fullName evidence="7">Fibrillarin-like rRNA/tRNA 2'-O-methyltransferase</fullName>
        <ecNumber evidence="7">2.1.1.-</ecNumber>
    </recommendedName>
</protein>
<gene>
    <name evidence="7" type="primary">flpA</name>
    <name evidence="8" type="ORF">AKJ43_01705</name>
</gene>
<dbReference type="GO" id="GO:1990259">
    <property type="term" value="F:histone H2AQ104 methyltransferase activity"/>
    <property type="evidence" value="ECO:0007669"/>
    <property type="project" value="TreeGrafter"/>
</dbReference>
<evidence type="ECO:0000256" key="5">
    <source>
        <dbReference type="ARBA" id="ARBA00022694"/>
    </source>
</evidence>